<evidence type="ECO:0000256" key="3">
    <source>
        <dbReference type="ARBA" id="ARBA00022741"/>
    </source>
</evidence>
<evidence type="ECO:0000256" key="1">
    <source>
        <dbReference type="ARBA" id="ARBA00010688"/>
    </source>
</evidence>
<name>A0ABN2AQ47_9ACTN</name>
<dbReference type="InterPro" id="IPR011611">
    <property type="entry name" value="PfkB_dom"/>
</dbReference>
<dbReference type="RefSeq" id="WP_246086761.1">
    <property type="nucleotide sequence ID" value="NZ_BAAAOR010000024.1"/>
</dbReference>
<feature type="domain" description="Carbohydrate kinase PfkB" evidence="7">
    <location>
        <begin position="10"/>
        <end position="299"/>
    </location>
</feature>
<evidence type="ECO:0000259" key="7">
    <source>
        <dbReference type="Pfam" id="PF00294"/>
    </source>
</evidence>
<organism evidence="8 9">
    <name type="scientific">Nocardioides humi</name>
    <dbReference type="NCBI Taxonomy" id="449461"/>
    <lineage>
        <taxon>Bacteria</taxon>
        <taxon>Bacillati</taxon>
        <taxon>Actinomycetota</taxon>
        <taxon>Actinomycetes</taxon>
        <taxon>Propionibacteriales</taxon>
        <taxon>Nocardioidaceae</taxon>
        <taxon>Nocardioides</taxon>
    </lineage>
</organism>
<dbReference type="Proteomes" id="UP001500842">
    <property type="component" value="Unassembled WGS sequence"/>
</dbReference>
<evidence type="ECO:0000256" key="4">
    <source>
        <dbReference type="ARBA" id="ARBA00022777"/>
    </source>
</evidence>
<dbReference type="EMBL" id="BAAAOR010000024">
    <property type="protein sequence ID" value="GAA1524360.1"/>
    <property type="molecule type" value="Genomic_DNA"/>
</dbReference>
<evidence type="ECO:0000256" key="2">
    <source>
        <dbReference type="ARBA" id="ARBA00022679"/>
    </source>
</evidence>
<evidence type="ECO:0000313" key="9">
    <source>
        <dbReference type="Proteomes" id="UP001500842"/>
    </source>
</evidence>
<comment type="similarity">
    <text evidence="1">Belongs to the carbohydrate kinase PfkB family.</text>
</comment>
<evidence type="ECO:0000256" key="5">
    <source>
        <dbReference type="ARBA" id="ARBA00022840"/>
    </source>
</evidence>
<dbReference type="PANTHER" id="PTHR46566">
    <property type="entry name" value="1-PHOSPHOFRUCTOKINASE-RELATED"/>
    <property type="match status" value="1"/>
</dbReference>
<sequence>MSRIVTLTANPSFDQTVALPGPLERGTVSRIEAMTSQAGGKGVNISRAAVAAGLDTLAVLPARADDPFVHELTAAGIDCRTSSPAGAIRVNLTLTEPDGTTTKLNEPGAAVDAEHADDLAATLVRHAEGGDWTVLAGSLPPGVGVDFYAALVPRLRGMTRVAVDTSDAPLAALVAALPGAAPDLMKPNAEELASVTGASAADLEASPTATAAAARTLLDRGVGAVLATLGGHGAVLVDADGAWHATPPPTTVVSTVGAGDCTLFGYLLAQLRGLPPPERLALAVAYGSAAAGLPGTTIPGLDVLRPEQVALRELALT</sequence>
<dbReference type="PANTHER" id="PTHR46566:SF5">
    <property type="entry name" value="1-PHOSPHOFRUCTOKINASE"/>
    <property type="match status" value="1"/>
</dbReference>
<dbReference type="InterPro" id="IPR029056">
    <property type="entry name" value="Ribokinase-like"/>
</dbReference>
<dbReference type="GO" id="GO:0016301">
    <property type="term" value="F:kinase activity"/>
    <property type="evidence" value="ECO:0007669"/>
    <property type="project" value="UniProtKB-KW"/>
</dbReference>
<evidence type="ECO:0000313" key="8">
    <source>
        <dbReference type="EMBL" id="GAA1524360.1"/>
    </source>
</evidence>
<dbReference type="PIRSF" id="PIRSF000535">
    <property type="entry name" value="1PFK/6PFK/LacC"/>
    <property type="match status" value="1"/>
</dbReference>
<dbReference type="Gene3D" id="3.40.1190.20">
    <property type="match status" value="1"/>
</dbReference>
<dbReference type="NCBIfam" id="TIGR03168">
    <property type="entry name" value="1-PFK"/>
    <property type="match status" value="1"/>
</dbReference>
<keyword evidence="2 6" id="KW-0808">Transferase</keyword>
<keyword evidence="3" id="KW-0547">Nucleotide-binding</keyword>
<dbReference type="InterPro" id="IPR017583">
    <property type="entry name" value="Tagatose/fructose_Pkinase"/>
</dbReference>
<proteinExistence type="inferred from homology"/>
<dbReference type="SUPFAM" id="SSF53613">
    <property type="entry name" value="Ribokinase-like"/>
    <property type="match status" value="1"/>
</dbReference>
<protein>
    <submittedName>
        <fullName evidence="8">Hexose kinase</fullName>
    </submittedName>
</protein>
<accession>A0ABN2AQ47</accession>
<keyword evidence="4 8" id="KW-0418">Kinase</keyword>
<dbReference type="Pfam" id="PF00294">
    <property type="entry name" value="PfkB"/>
    <property type="match status" value="1"/>
</dbReference>
<dbReference type="CDD" id="cd01164">
    <property type="entry name" value="FruK_PfkB_like"/>
    <property type="match status" value="1"/>
</dbReference>
<keyword evidence="5" id="KW-0067">ATP-binding</keyword>
<gene>
    <name evidence="8" type="ORF">GCM10009788_30200</name>
</gene>
<keyword evidence="9" id="KW-1185">Reference proteome</keyword>
<evidence type="ECO:0000256" key="6">
    <source>
        <dbReference type="PIRNR" id="PIRNR000535"/>
    </source>
</evidence>
<comment type="caution">
    <text evidence="8">The sequence shown here is derived from an EMBL/GenBank/DDBJ whole genome shotgun (WGS) entry which is preliminary data.</text>
</comment>
<reference evidence="8 9" key="1">
    <citation type="journal article" date="2019" name="Int. J. Syst. Evol. Microbiol.">
        <title>The Global Catalogue of Microorganisms (GCM) 10K type strain sequencing project: providing services to taxonomists for standard genome sequencing and annotation.</title>
        <authorList>
            <consortium name="The Broad Institute Genomics Platform"/>
            <consortium name="The Broad Institute Genome Sequencing Center for Infectious Disease"/>
            <person name="Wu L."/>
            <person name="Ma J."/>
        </authorList>
    </citation>
    <scope>NUCLEOTIDE SEQUENCE [LARGE SCALE GENOMIC DNA]</scope>
    <source>
        <strain evidence="8 9">JCM 14942</strain>
    </source>
</reference>